<keyword evidence="3" id="KW-1185">Reference proteome</keyword>
<dbReference type="RefSeq" id="WP_386822359.1">
    <property type="nucleotide sequence ID" value="NZ_JBHTIF010000001.1"/>
</dbReference>
<evidence type="ECO:0000313" key="2">
    <source>
        <dbReference type="EMBL" id="MFD0724711.1"/>
    </source>
</evidence>
<dbReference type="Proteomes" id="UP001597110">
    <property type="component" value="Unassembled WGS sequence"/>
</dbReference>
<gene>
    <name evidence="2" type="ORF">ACFQ0E_03765</name>
</gene>
<feature type="region of interest" description="Disordered" evidence="1">
    <location>
        <begin position="56"/>
        <end position="75"/>
    </location>
</feature>
<comment type="caution">
    <text evidence="2">The sequence shown here is derived from an EMBL/GenBank/DDBJ whole genome shotgun (WGS) entry which is preliminary data.</text>
</comment>
<protein>
    <submittedName>
        <fullName evidence="2">Uncharacterized protein</fullName>
    </submittedName>
</protein>
<sequence length="75" mass="8444">MFNCLWLRAERAQPLPPLLYQRTYGRTYGRRPSPVDQPVAMPDALRVSEMLTLVSSPKAERSHDPVIAGTVHRAA</sequence>
<organism evidence="2 3">
    <name type="scientific">Lysobacter brunescens</name>
    <dbReference type="NCBI Taxonomy" id="262323"/>
    <lineage>
        <taxon>Bacteria</taxon>
        <taxon>Pseudomonadati</taxon>
        <taxon>Pseudomonadota</taxon>
        <taxon>Gammaproteobacteria</taxon>
        <taxon>Lysobacterales</taxon>
        <taxon>Lysobacteraceae</taxon>
        <taxon>Lysobacter</taxon>
    </lineage>
</organism>
<proteinExistence type="predicted"/>
<dbReference type="EMBL" id="JBHTIF010000001">
    <property type="protein sequence ID" value="MFD0724711.1"/>
    <property type="molecule type" value="Genomic_DNA"/>
</dbReference>
<reference evidence="3" key="1">
    <citation type="journal article" date="2019" name="Int. J. Syst. Evol. Microbiol.">
        <title>The Global Catalogue of Microorganisms (GCM) 10K type strain sequencing project: providing services to taxonomists for standard genome sequencing and annotation.</title>
        <authorList>
            <consortium name="The Broad Institute Genomics Platform"/>
            <consortium name="The Broad Institute Genome Sequencing Center for Infectious Disease"/>
            <person name="Wu L."/>
            <person name="Ma J."/>
        </authorList>
    </citation>
    <scope>NUCLEOTIDE SEQUENCE [LARGE SCALE GENOMIC DNA]</scope>
    <source>
        <strain evidence="3">CCUG 55585</strain>
    </source>
</reference>
<evidence type="ECO:0000256" key="1">
    <source>
        <dbReference type="SAM" id="MobiDB-lite"/>
    </source>
</evidence>
<accession>A0ABW2Y9W9</accession>
<name>A0ABW2Y9W9_9GAMM</name>
<evidence type="ECO:0000313" key="3">
    <source>
        <dbReference type="Proteomes" id="UP001597110"/>
    </source>
</evidence>